<evidence type="ECO:0000313" key="2">
    <source>
        <dbReference type="Proteomes" id="UP000789901"/>
    </source>
</evidence>
<dbReference type="EMBL" id="CAJVQB010056957">
    <property type="protein sequence ID" value="CAG8837947.1"/>
    <property type="molecule type" value="Genomic_DNA"/>
</dbReference>
<sequence length="90" mass="10654">KKIILSLNRPSWEEIDNTMDNLNRILDSFKEGILFVAKQNIPSKRILSSQENSRMSPKAHRTDLHQDTIFLKKYIDTAQITEWHNFLKDK</sequence>
<accession>A0ABN7WQJ2</accession>
<protein>
    <submittedName>
        <fullName evidence="1">37935_t:CDS:1</fullName>
    </submittedName>
</protein>
<dbReference type="Proteomes" id="UP000789901">
    <property type="component" value="Unassembled WGS sequence"/>
</dbReference>
<evidence type="ECO:0000313" key="1">
    <source>
        <dbReference type="EMBL" id="CAG8837947.1"/>
    </source>
</evidence>
<proteinExistence type="predicted"/>
<organism evidence="1 2">
    <name type="scientific">Gigaspora margarita</name>
    <dbReference type="NCBI Taxonomy" id="4874"/>
    <lineage>
        <taxon>Eukaryota</taxon>
        <taxon>Fungi</taxon>
        <taxon>Fungi incertae sedis</taxon>
        <taxon>Mucoromycota</taxon>
        <taxon>Glomeromycotina</taxon>
        <taxon>Glomeromycetes</taxon>
        <taxon>Diversisporales</taxon>
        <taxon>Gigasporaceae</taxon>
        <taxon>Gigaspora</taxon>
    </lineage>
</organism>
<name>A0ABN7WQJ2_GIGMA</name>
<reference evidence="1 2" key="1">
    <citation type="submission" date="2021-06" db="EMBL/GenBank/DDBJ databases">
        <authorList>
            <person name="Kallberg Y."/>
            <person name="Tangrot J."/>
            <person name="Rosling A."/>
        </authorList>
    </citation>
    <scope>NUCLEOTIDE SEQUENCE [LARGE SCALE GENOMIC DNA]</scope>
    <source>
        <strain evidence="1 2">120-4 pot B 10/14</strain>
    </source>
</reference>
<comment type="caution">
    <text evidence="1">The sequence shown here is derived from an EMBL/GenBank/DDBJ whole genome shotgun (WGS) entry which is preliminary data.</text>
</comment>
<gene>
    <name evidence="1" type="ORF">GMARGA_LOCUS33741</name>
</gene>
<keyword evidence="2" id="KW-1185">Reference proteome</keyword>
<feature type="non-terminal residue" evidence="1">
    <location>
        <position position="1"/>
    </location>
</feature>